<keyword evidence="2" id="KW-1185">Reference proteome</keyword>
<reference evidence="1 2" key="1">
    <citation type="submission" date="2013-11" db="EMBL/GenBank/DDBJ databases">
        <title>Draft genome of the bovine lungworm Dictyocaulus viviparus.</title>
        <authorList>
            <person name="Mitreva M."/>
        </authorList>
    </citation>
    <scope>NUCLEOTIDE SEQUENCE [LARGE SCALE GENOMIC DNA]</scope>
    <source>
        <strain evidence="1 2">HannoverDv2000</strain>
    </source>
</reference>
<name>A0A0D8XVU3_DICVI</name>
<dbReference type="Proteomes" id="UP000053766">
    <property type="component" value="Unassembled WGS sequence"/>
</dbReference>
<organism evidence="1 2">
    <name type="scientific">Dictyocaulus viviparus</name>
    <name type="common">Bovine lungworm</name>
    <dbReference type="NCBI Taxonomy" id="29172"/>
    <lineage>
        <taxon>Eukaryota</taxon>
        <taxon>Metazoa</taxon>
        <taxon>Ecdysozoa</taxon>
        <taxon>Nematoda</taxon>
        <taxon>Chromadorea</taxon>
        <taxon>Rhabditida</taxon>
        <taxon>Rhabditina</taxon>
        <taxon>Rhabditomorpha</taxon>
        <taxon>Strongyloidea</taxon>
        <taxon>Metastrongylidae</taxon>
        <taxon>Dictyocaulus</taxon>
    </lineage>
</organism>
<evidence type="ECO:0000313" key="1">
    <source>
        <dbReference type="EMBL" id="KJH48635.1"/>
    </source>
</evidence>
<proteinExistence type="predicted"/>
<sequence length="39" mass="4711">MDDLDENEEIAYEQDEHFKKERLPRMVTGEDGWTTILKK</sequence>
<protein>
    <submittedName>
        <fullName evidence="1">Uncharacterized protein</fullName>
    </submittedName>
</protein>
<dbReference type="EMBL" id="KN716261">
    <property type="protein sequence ID" value="KJH48635.1"/>
    <property type="molecule type" value="Genomic_DNA"/>
</dbReference>
<accession>A0A0D8XVU3</accession>
<evidence type="ECO:0000313" key="2">
    <source>
        <dbReference type="Proteomes" id="UP000053766"/>
    </source>
</evidence>
<dbReference type="OrthoDB" id="263560at2759"/>
<gene>
    <name evidence="1" type="ORF">DICVIV_05263</name>
</gene>
<reference evidence="2" key="2">
    <citation type="journal article" date="2016" name="Sci. Rep.">
        <title>Dictyocaulus viviparus genome, variome and transcriptome elucidate lungworm biology and support future intervention.</title>
        <authorList>
            <person name="McNulty S.N."/>
            <person name="Strube C."/>
            <person name="Rosa B.A."/>
            <person name="Martin J.C."/>
            <person name="Tyagi R."/>
            <person name="Choi Y.J."/>
            <person name="Wang Q."/>
            <person name="Hallsworth Pepin K."/>
            <person name="Zhang X."/>
            <person name="Ozersky P."/>
            <person name="Wilson R.K."/>
            <person name="Sternberg P.W."/>
            <person name="Gasser R.B."/>
            <person name="Mitreva M."/>
        </authorList>
    </citation>
    <scope>NUCLEOTIDE SEQUENCE [LARGE SCALE GENOMIC DNA]</scope>
    <source>
        <strain evidence="2">HannoverDv2000</strain>
    </source>
</reference>
<dbReference type="AlphaFoldDB" id="A0A0D8XVU3"/>